<evidence type="ECO:0000313" key="3">
    <source>
        <dbReference type="Proteomes" id="UP001381693"/>
    </source>
</evidence>
<organism evidence="2 3">
    <name type="scientific">Halocaridina rubra</name>
    <name type="common">Hawaiian red shrimp</name>
    <dbReference type="NCBI Taxonomy" id="373956"/>
    <lineage>
        <taxon>Eukaryota</taxon>
        <taxon>Metazoa</taxon>
        <taxon>Ecdysozoa</taxon>
        <taxon>Arthropoda</taxon>
        <taxon>Crustacea</taxon>
        <taxon>Multicrustacea</taxon>
        <taxon>Malacostraca</taxon>
        <taxon>Eumalacostraca</taxon>
        <taxon>Eucarida</taxon>
        <taxon>Decapoda</taxon>
        <taxon>Pleocyemata</taxon>
        <taxon>Caridea</taxon>
        <taxon>Atyoidea</taxon>
        <taxon>Atyidae</taxon>
        <taxon>Halocaridina</taxon>
    </lineage>
</organism>
<feature type="compositionally biased region" description="Polar residues" evidence="1">
    <location>
        <begin position="136"/>
        <end position="161"/>
    </location>
</feature>
<dbReference type="AlphaFoldDB" id="A0AAN8X2E5"/>
<accession>A0AAN8X2E5</accession>
<feature type="compositionally biased region" description="Low complexity" evidence="1">
    <location>
        <begin position="77"/>
        <end position="94"/>
    </location>
</feature>
<evidence type="ECO:0000256" key="1">
    <source>
        <dbReference type="SAM" id="MobiDB-lite"/>
    </source>
</evidence>
<comment type="caution">
    <text evidence="2">The sequence shown here is derived from an EMBL/GenBank/DDBJ whole genome shotgun (WGS) entry which is preliminary data.</text>
</comment>
<evidence type="ECO:0000313" key="2">
    <source>
        <dbReference type="EMBL" id="KAK7074906.1"/>
    </source>
</evidence>
<reference evidence="2 3" key="1">
    <citation type="submission" date="2023-11" db="EMBL/GenBank/DDBJ databases">
        <title>Halocaridina rubra genome assembly.</title>
        <authorList>
            <person name="Smith C."/>
        </authorList>
    </citation>
    <scope>NUCLEOTIDE SEQUENCE [LARGE SCALE GENOMIC DNA]</scope>
    <source>
        <strain evidence="2">EP-1</strain>
        <tissue evidence="2">Whole</tissue>
    </source>
</reference>
<dbReference type="EMBL" id="JAXCGZ010011413">
    <property type="protein sequence ID" value="KAK7074906.1"/>
    <property type="molecule type" value="Genomic_DNA"/>
</dbReference>
<gene>
    <name evidence="2" type="ORF">SK128_015984</name>
</gene>
<feature type="region of interest" description="Disordered" evidence="1">
    <location>
        <begin position="76"/>
        <end position="174"/>
    </location>
</feature>
<name>A0AAN8X2E5_HALRR</name>
<sequence length="174" mass="19372">MTVDTSLRKHGKNVTLVHVNAQSLLAHFEEIIMQTNDYIVDILCVSETWRLPTTEYKHVNSSEFKIFRNDHGRGEEVLLSEPPEPEMPSAISSSLTQETLAVTDTVEQESKEKLGEEGNETTVESKNVEEEEMRNLNHSTPPLSRMQISHSRGASQVSSCGASLGHMSGKTFDS</sequence>
<keyword evidence="3" id="KW-1185">Reference proteome</keyword>
<proteinExistence type="predicted"/>
<dbReference type="Proteomes" id="UP001381693">
    <property type="component" value="Unassembled WGS sequence"/>
</dbReference>
<protein>
    <submittedName>
        <fullName evidence="2">Uncharacterized protein</fullName>
    </submittedName>
</protein>